<evidence type="ECO:0000313" key="3">
    <source>
        <dbReference type="EMBL" id="RIA44076.1"/>
    </source>
</evidence>
<gene>
    <name evidence="3" type="ORF">DFR49_2313</name>
</gene>
<dbReference type="EMBL" id="QXDC01000003">
    <property type="protein sequence ID" value="RIA44076.1"/>
    <property type="molecule type" value="Genomic_DNA"/>
</dbReference>
<sequence>MKGRAISYSADELAWIEANRGLVIGDLHHAFCERFGRDDVSAVNLNALRKRKGWKTGRTGRFEAGQTPINKGRKCPPGVGGNHPNARKTQFRKGERRGVAVDLYKTIGTERLSKDGYVERKIHDGLPLQSRWRAVHLIRWEELHGPVPEGMCLKSLDGNKANTDPANWELIPRAMLPRLNGRYGRDYDHASAEVKPTIMAIAKLEHRARTVGGGD</sequence>
<reference evidence="3 4" key="1">
    <citation type="submission" date="2018-08" db="EMBL/GenBank/DDBJ databases">
        <title>Genomic Encyclopedia of Type Strains, Phase IV (KMG-IV): sequencing the most valuable type-strain genomes for metagenomic binning, comparative biology and taxonomic classification.</title>
        <authorList>
            <person name="Goeker M."/>
        </authorList>
    </citation>
    <scope>NUCLEOTIDE SEQUENCE [LARGE SCALE GENOMIC DNA]</scope>
    <source>
        <strain evidence="3 4">DSM 25527</strain>
    </source>
</reference>
<protein>
    <submittedName>
        <fullName evidence="3">HNH endonuclease</fullName>
    </submittedName>
</protein>
<dbReference type="Proteomes" id="UP000266568">
    <property type="component" value="Unassembled WGS sequence"/>
</dbReference>
<keyword evidence="3" id="KW-0378">Hydrolase</keyword>
<dbReference type="OrthoDB" id="6638408at2"/>
<dbReference type="GO" id="GO:0004519">
    <property type="term" value="F:endonuclease activity"/>
    <property type="evidence" value="ECO:0007669"/>
    <property type="project" value="UniProtKB-KW"/>
</dbReference>
<keyword evidence="3" id="KW-0540">Nuclease</keyword>
<keyword evidence="4" id="KW-1185">Reference proteome</keyword>
<dbReference type="InterPro" id="IPR003615">
    <property type="entry name" value="HNH_nuc"/>
</dbReference>
<name>A0A397P3B9_9SPHN</name>
<keyword evidence="3" id="KW-0255">Endonuclease</keyword>
<accession>A0A397P3B9</accession>
<dbReference type="AlphaFoldDB" id="A0A397P3B9"/>
<evidence type="ECO:0000259" key="2">
    <source>
        <dbReference type="Pfam" id="PF13392"/>
    </source>
</evidence>
<dbReference type="Pfam" id="PF13392">
    <property type="entry name" value="HNH_3"/>
    <property type="match status" value="1"/>
</dbReference>
<feature type="region of interest" description="Disordered" evidence="1">
    <location>
        <begin position="64"/>
        <end position="91"/>
    </location>
</feature>
<dbReference type="PROSITE" id="PS50890">
    <property type="entry name" value="PUA"/>
    <property type="match status" value="1"/>
</dbReference>
<proteinExistence type="predicted"/>
<evidence type="ECO:0000256" key="1">
    <source>
        <dbReference type="SAM" id="MobiDB-lite"/>
    </source>
</evidence>
<comment type="caution">
    <text evidence="3">The sequence shown here is derived from an EMBL/GenBank/DDBJ whole genome shotgun (WGS) entry which is preliminary data.</text>
</comment>
<organism evidence="3 4">
    <name type="scientific">Hephaestia caeni</name>
    <dbReference type="NCBI Taxonomy" id="645617"/>
    <lineage>
        <taxon>Bacteria</taxon>
        <taxon>Pseudomonadati</taxon>
        <taxon>Pseudomonadota</taxon>
        <taxon>Alphaproteobacteria</taxon>
        <taxon>Sphingomonadales</taxon>
        <taxon>Sphingomonadaceae</taxon>
        <taxon>Hephaestia</taxon>
    </lineage>
</organism>
<feature type="domain" description="HNH nuclease" evidence="2">
    <location>
        <begin position="133"/>
        <end position="174"/>
    </location>
</feature>
<evidence type="ECO:0000313" key="4">
    <source>
        <dbReference type="Proteomes" id="UP000266568"/>
    </source>
</evidence>
<dbReference type="RefSeq" id="WP_119035841.1">
    <property type="nucleotide sequence ID" value="NZ_QXDC01000003.1"/>
</dbReference>